<dbReference type="PANTHER" id="PTHR37227:SF2">
    <property type="entry name" value="OS01G0219000 PROTEIN"/>
    <property type="match status" value="1"/>
</dbReference>
<organism evidence="1 2">
    <name type="scientific">Psophocarpus tetragonolobus</name>
    <name type="common">Winged bean</name>
    <name type="synonym">Dolichos tetragonolobus</name>
    <dbReference type="NCBI Taxonomy" id="3891"/>
    <lineage>
        <taxon>Eukaryota</taxon>
        <taxon>Viridiplantae</taxon>
        <taxon>Streptophyta</taxon>
        <taxon>Embryophyta</taxon>
        <taxon>Tracheophyta</taxon>
        <taxon>Spermatophyta</taxon>
        <taxon>Magnoliopsida</taxon>
        <taxon>eudicotyledons</taxon>
        <taxon>Gunneridae</taxon>
        <taxon>Pentapetalae</taxon>
        <taxon>rosids</taxon>
        <taxon>fabids</taxon>
        <taxon>Fabales</taxon>
        <taxon>Fabaceae</taxon>
        <taxon>Papilionoideae</taxon>
        <taxon>50 kb inversion clade</taxon>
        <taxon>NPAAA clade</taxon>
        <taxon>indigoferoid/millettioid clade</taxon>
        <taxon>Phaseoleae</taxon>
        <taxon>Psophocarpus</taxon>
    </lineage>
</organism>
<dbReference type="EMBL" id="JAYMYS010000002">
    <property type="protein sequence ID" value="KAK7407636.1"/>
    <property type="molecule type" value="Genomic_DNA"/>
</dbReference>
<dbReference type="PANTHER" id="PTHR37227">
    <property type="entry name" value="OS01G0219000 PROTEIN"/>
    <property type="match status" value="1"/>
</dbReference>
<keyword evidence="2" id="KW-1185">Reference proteome</keyword>
<protein>
    <submittedName>
        <fullName evidence="1">Uncharacterized protein</fullName>
    </submittedName>
</protein>
<dbReference type="Proteomes" id="UP001386955">
    <property type="component" value="Unassembled WGS sequence"/>
</dbReference>
<dbReference type="AlphaFoldDB" id="A0AAN9SWL7"/>
<sequence length="249" mass="26841">MEDVITEAAPPSRFLEEDLNIFTPPSAPLPSPFLIFPHNTPQPLNPSLLIVALSPSSLSLFHPSLQTLTLTLTLTASLILPERPLSPLSLLPLSPSALLASSPSPVPAARSSSVARALLSLHPSSVLILDSLLPRHFRARLSSDPPLAFKLETSAERAHPLKILPDLPYYPSGSVVDGLSAAILSRCQLLNIRASLCVSWPEFDVSVLSLIKGLLQGGVLKGFDFGFTEAEVSKFGRSKDRVFHSELYI</sequence>
<gene>
    <name evidence="1" type="ORF">VNO78_09606</name>
</gene>
<name>A0AAN9SWL7_PSOTE</name>
<evidence type="ECO:0000313" key="1">
    <source>
        <dbReference type="EMBL" id="KAK7407636.1"/>
    </source>
</evidence>
<evidence type="ECO:0000313" key="2">
    <source>
        <dbReference type="Proteomes" id="UP001386955"/>
    </source>
</evidence>
<comment type="caution">
    <text evidence="1">The sequence shown here is derived from an EMBL/GenBank/DDBJ whole genome shotgun (WGS) entry which is preliminary data.</text>
</comment>
<accession>A0AAN9SWL7</accession>
<proteinExistence type="predicted"/>
<reference evidence="1 2" key="1">
    <citation type="submission" date="2024-01" db="EMBL/GenBank/DDBJ databases">
        <title>The genomes of 5 underutilized Papilionoideae crops provide insights into root nodulation and disease resistanc.</title>
        <authorList>
            <person name="Jiang F."/>
        </authorList>
    </citation>
    <scope>NUCLEOTIDE SEQUENCE [LARGE SCALE GENOMIC DNA]</scope>
    <source>
        <strain evidence="1">DUOXIRENSHENG_FW03</strain>
        <tissue evidence="1">Leaves</tissue>
    </source>
</reference>